<reference evidence="1" key="2">
    <citation type="submission" date="2020-05" db="UniProtKB">
        <authorList>
            <consortium name="EnsemblMetazoa"/>
        </authorList>
    </citation>
    <scope>IDENTIFICATION</scope>
    <source>
        <strain evidence="1">IAEA</strain>
    </source>
</reference>
<dbReference type="Proteomes" id="UP000092460">
    <property type="component" value="Unassembled WGS sequence"/>
</dbReference>
<accession>A0A1B0BZC4</accession>
<dbReference type="EnsemblMetazoa" id="GPPI044982-RA">
    <property type="protein sequence ID" value="GPPI044982-PA"/>
    <property type="gene ID" value="GPPI044982"/>
</dbReference>
<evidence type="ECO:0000313" key="1">
    <source>
        <dbReference type="EnsemblMetazoa" id="GPPI044982-PA"/>
    </source>
</evidence>
<evidence type="ECO:0000313" key="2">
    <source>
        <dbReference type="Proteomes" id="UP000092460"/>
    </source>
</evidence>
<protein>
    <submittedName>
        <fullName evidence="1">Uncharacterized protein</fullName>
    </submittedName>
</protein>
<dbReference type="EMBL" id="JXJN01023088">
    <property type="status" value="NOT_ANNOTATED_CDS"/>
    <property type="molecule type" value="Genomic_DNA"/>
</dbReference>
<proteinExistence type="predicted"/>
<dbReference type="VEuPathDB" id="VectorBase:GPPI044982"/>
<sequence>MTRYAMSLPLPFHLNEYRTRRLMTSCYGEGGRTLQNIRILPCESITALCNSFRSTFERKSCSLHIAILSINLKFLSTKSADCSRTLGTSILSSSCSPPVVDTELALTLVSDLVKFASATVELTPAGVARLTGGTLDVCPVTQFVILELYVPIRVGRFAGFHM</sequence>
<organism evidence="1 2">
    <name type="scientific">Glossina palpalis gambiensis</name>
    <dbReference type="NCBI Taxonomy" id="67801"/>
    <lineage>
        <taxon>Eukaryota</taxon>
        <taxon>Metazoa</taxon>
        <taxon>Ecdysozoa</taxon>
        <taxon>Arthropoda</taxon>
        <taxon>Hexapoda</taxon>
        <taxon>Insecta</taxon>
        <taxon>Pterygota</taxon>
        <taxon>Neoptera</taxon>
        <taxon>Endopterygota</taxon>
        <taxon>Diptera</taxon>
        <taxon>Brachycera</taxon>
        <taxon>Muscomorpha</taxon>
        <taxon>Hippoboscoidea</taxon>
        <taxon>Glossinidae</taxon>
        <taxon>Glossina</taxon>
    </lineage>
</organism>
<reference evidence="2" key="1">
    <citation type="submission" date="2015-01" db="EMBL/GenBank/DDBJ databases">
        <authorList>
            <person name="Aksoy S."/>
            <person name="Warren W."/>
            <person name="Wilson R.K."/>
        </authorList>
    </citation>
    <scope>NUCLEOTIDE SEQUENCE [LARGE SCALE GENOMIC DNA]</scope>
    <source>
        <strain evidence="2">IAEA</strain>
    </source>
</reference>
<keyword evidence="2" id="KW-1185">Reference proteome</keyword>
<dbReference type="STRING" id="67801.A0A1B0BZC4"/>
<dbReference type="AlphaFoldDB" id="A0A1B0BZC4"/>
<name>A0A1B0BZC4_9MUSC</name>